<feature type="signal peptide" evidence="2">
    <location>
        <begin position="1"/>
        <end position="30"/>
    </location>
</feature>
<keyword evidence="2" id="KW-0732">Signal</keyword>
<evidence type="ECO:0000256" key="1">
    <source>
        <dbReference type="SAM" id="Phobius"/>
    </source>
</evidence>
<evidence type="ECO:0000313" key="3">
    <source>
        <dbReference type="EMBL" id="MFC4621408.1"/>
    </source>
</evidence>
<keyword evidence="1" id="KW-0812">Transmembrane</keyword>
<evidence type="ECO:0000256" key="2">
    <source>
        <dbReference type="SAM" id="SignalP"/>
    </source>
</evidence>
<proteinExistence type="predicted"/>
<dbReference type="Proteomes" id="UP001595967">
    <property type="component" value="Unassembled WGS sequence"/>
</dbReference>
<keyword evidence="1" id="KW-1133">Transmembrane helix</keyword>
<evidence type="ECO:0000313" key="4">
    <source>
        <dbReference type="Proteomes" id="UP001595967"/>
    </source>
</evidence>
<accession>A0ABV9GWG2</accession>
<keyword evidence="4" id="KW-1185">Reference proteome</keyword>
<protein>
    <recommendedName>
        <fullName evidence="5">Bacteriophage coat protein B</fullName>
    </recommendedName>
</protein>
<sequence>MFQKLKENATLAKTAAGALVLSAITAPAMAQSTDPGAEIVTKVESTLTSGAAIATAVVLGLFAIWGIKLLWRSK</sequence>
<gene>
    <name evidence="3" type="ORF">ACFO3A_04185</name>
</gene>
<organism evidence="3 4">
    <name type="scientific">Comamonas nitrativorans</name>
    <dbReference type="NCBI Taxonomy" id="108437"/>
    <lineage>
        <taxon>Bacteria</taxon>
        <taxon>Pseudomonadati</taxon>
        <taxon>Pseudomonadota</taxon>
        <taxon>Betaproteobacteria</taxon>
        <taxon>Burkholderiales</taxon>
        <taxon>Comamonadaceae</taxon>
        <taxon>Comamonas</taxon>
    </lineage>
</organism>
<dbReference type="RefSeq" id="WP_377724240.1">
    <property type="nucleotide sequence ID" value="NZ_JBHSEW010000002.1"/>
</dbReference>
<keyword evidence="1" id="KW-0472">Membrane</keyword>
<feature type="transmembrane region" description="Helical" evidence="1">
    <location>
        <begin position="46"/>
        <end position="71"/>
    </location>
</feature>
<dbReference type="EMBL" id="JBHSEW010000002">
    <property type="protein sequence ID" value="MFC4621408.1"/>
    <property type="molecule type" value="Genomic_DNA"/>
</dbReference>
<evidence type="ECO:0008006" key="5">
    <source>
        <dbReference type="Google" id="ProtNLM"/>
    </source>
</evidence>
<name>A0ABV9GWG2_9BURK</name>
<feature type="chain" id="PRO_5047421256" description="Bacteriophage coat protein B" evidence="2">
    <location>
        <begin position="31"/>
        <end position="74"/>
    </location>
</feature>
<reference evidence="4" key="1">
    <citation type="journal article" date="2019" name="Int. J. Syst. Evol. Microbiol.">
        <title>The Global Catalogue of Microorganisms (GCM) 10K type strain sequencing project: providing services to taxonomists for standard genome sequencing and annotation.</title>
        <authorList>
            <consortium name="The Broad Institute Genomics Platform"/>
            <consortium name="The Broad Institute Genome Sequencing Center for Infectious Disease"/>
            <person name="Wu L."/>
            <person name="Ma J."/>
        </authorList>
    </citation>
    <scope>NUCLEOTIDE SEQUENCE [LARGE SCALE GENOMIC DNA]</scope>
    <source>
        <strain evidence="4">JCM 11650</strain>
    </source>
</reference>
<comment type="caution">
    <text evidence="3">The sequence shown here is derived from an EMBL/GenBank/DDBJ whole genome shotgun (WGS) entry which is preliminary data.</text>
</comment>